<dbReference type="Gene3D" id="2.40.10.10">
    <property type="entry name" value="Trypsin-like serine proteases"/>
    <property type="match status" value="1"/>
</dbReference>
<reference evidence="3" key="1">
    <citation type="submission" date="2018-11" db="EMBL/GenBank/DDBJ databases">
        <title>Chitinophaga lutea sp.nov., isolate from arsenic contaminated soil.</title>
        <authorList>
            <person name="Zong Y."/>
        </authorList>
    </citation>
    <scope>NUCLEOTIDE SEQUENCE [LARGE SCALE GENOMIC DNA]</scope>
    <source>
        <strain evidence="3">YLT18</strain>
    </source>
</reference>
<protein>
    <recommendedName>
        <fullName evidence="4">T9SS C-terminal target domain-containing protein</fullName>
    </recommendedName>
</protein>
<proteinExistence type="predicted"/>
<dbReference type="OrthoDB" id="7794186at2"/>
<dbReference type="InterPro" id="IPR043504">
    <property type="entry name" value="Peptidase_S1_PA_chymotrypsin"/>
</dbReference>
<evidence type="ECO:0000256" key="1">
    <source>
        <dbReference type="SAM" id="SignalP"/>
    </source>
</evidence>
<dbReference type="EMBL" id="RMBX01000002">
    <property type="protein sequence ID" value="RPD42462.1"/>
    <property type="molecule type" value="Genomic_DNA"/>
</dbReference>
<dbReference type="RefSeq" id="WP_120515392.1">
    <property type="nucleotide sequence ID" value="NZ_QXZY01000003.1"/>
</dbReference>
<gene>
    <name evidence="2" type="ORF">EG028_04615</name>
</gene>
<dbReference type="Gene3D" id="2.60.40.740">
    <property type="match status" value="2"/>
</dbReference>
<comment type="caution">
    <text evidence="2">The sequence shown here is derived from an EMBL/GenBank/DDBJ whole genome shotgun (WGS) entry which is preliminary data.</text>
</comment>
<dbReference type="SUPFAM" id="SSF49299">
    <property type="entry name" value="PKD domain"/>
    <property type="match status" value="1"/>
</dbReference>
<dbReference type="InterPro" id="IPR035986">
    <property type="entry name" value="PKD_dom_sf"/>
</dbReference>
<feature type="signal peptide" evidence="1">
    <location>
        <begin position="1"/>
        <end position="23"/>
    </location>
</feature>
<keyword evidence="3" id="KW-1185">Reference proteome</keyword>
<dbReference type="Proteomes" id="UP000279089">
    <property type="component" value="Unassembled WGS sequence"/>
</dbReference>
<evidence type="ECO:0000313" key="2">
    <source>
        <dbReference type="EMBL" id="RPD42462.1"/>
    </source>
</evidence>
<name>A0A3N4MEP7_9BACT</name>
<evidence type="ECO:0008006" key="4">
    <source>
        <dbReference type="Google" id="ProtNLM"/>
    </source>
</evidence>
<dbReference type="Pfam" id="PF13573">
    <property type="entry name" value="SprB"/>
    <property type="match status" value="14"/>
</dbReference>
<accession>A0A3N4MEP7</accession>
<feature type="chain" id="PRO_5018103144" description="T9SS C-terminal target domain-containing protein" evidence="1">
    <location>
        <begin position="24"/>
        <end position="1873"/>
    </location>
</feature>
<organism evidence="2 3">
    <name type="scientific">Chitinophaga barathri</name>
    <dbReference type="NCBI Taxonomy" id="1647451"/>
    <lineage>
        <taxon>Bacteria</taxon>
        <taxon>Pseudomonadati</taxon>
        <taxon>Bacteroidota</taxon>
        <taxon>Chitinophagia</taxon>
        <taxon>Chitinophagales</taxon>
        <taxon>Chitinophagaceae</taxon>
        <taxon>Chitinophaga</taxon>
    </lineage>
</organism>
<dbReference type="InterPro" id="IPR025667">
    <property type="entry name" value="SprB_repeat"/>
</dbReference>
<sequence length="1873" mass="194822">MKKFYLTLLLSCLGLLGWQSLSAQQYIFRYEAYAGMFPYWYMTDENGNQYIENGTNYPINSYGLLSYTFRVDFMDGTSQNITLTPNTTSESKDNQQTWRNEHIFNKMPKQVVWKAQVKYNNNPTPIPTDFNEVVYTFGTDSKCYLVCHTFGSSRNTSQGWLKGYAMQYIMMSSAADDKPVNQSGTGTVCGNETVTLQAPCFFYESWQQTTQWEVSEDGGASWWPIAKTASTLIVDENDFHDPAKKYGTPRYYRAKKTWYASQISDPITFRVPPATPQVIDRQHPGCFGTNGRIVISDLRYPDGSPYTGAETMNYSIRPVSGVPGPNTPTNAGSFAFENLAPGDYEIAITSASGCSKIVNATINPPPAQLTSNVTNSCSGGLPAITINAGGGTAPYQYSIDNGGSYGGGNLFSGLPTGTTYNISVKDDKGCTVNYTAATPTAVITGLAGKADPTGAGLSNGSITVAGSNGAGAPYEYSIDGGGNWQAGDVFTSLAAGTYNIIPRDKNGCVGATPLTVTLIQPTPLAATPTSLPASCFNSTDGSITGAGTGGVGPYTYSLNGGAYQGGTTFIGLAPGDYSLYIKDANGNTDNKVVNVGRPADISISLARHIDAPCKDQPGGVIEITATGGTPGYTYSINGSTFQPSPVFSVGAGTYPVWVKDSKGCDKSFGNVSISEPATIVTVAATPVGTGCNGSTNGQITLSGSNGTPPYEYNLNNGTWQGNALFTGLAAGTYTGYIKDGNGCVVSLPNIVVTTPPVITPALDGQTDVSCFGGSNGTASVSATGGTGTIRYFINTAPTIPNATGTFTNLPAGNYVITAQDDNGCAAPVNVTIHQPSQLAATTGATDVLCFGGNTGTITLTANGGVPPYTYSRDNIGYGASNTFSGYTAGTYTVYVKDANGCVTGATQTTGQPAQLDFTAVVQDALCNGASTGSITVTASGGLNGYQYSLDGGAFQAQPLLTGVSAGNHLVSVQDGNGCTLNKNFTVGEPAVVQLSLVNKTAVSCNTGNDGSLAVAATGGTAPYTYSVNGGVFQAQPVFASLVAGNYTLTVRDSKGCTAVINEQITEPAPISITVMAKQDIVCSGDSNGSLTLQAGGGTAGYWYSFNGGGFQTVGTFTSLPAGNYPVIVRDANNCTASFNVPIVELHSPLTATLTAVHPATCEDRGSITVSAVNGGLAPYQYSLDNTSFTANNTFGNLLNGNYAVYIKDAEGCGITRAISPYGPVSLQAGVQARAATCFGASNGGITVLNVSGGNNNYEYSVNGTTWQPSNIFNNLPAGAYQVQVRDVPYSCQVVVSTTITQPPLLTIALASKTDVSCFGNSNGAIRVTAAGGTGAYRFSLNSGTPATAAQFTGLPAGTQQVTVTDGNGCSANLQVVITQPALLTLAVASASDVTCNGLANGIINLAATGGTAPYTYSSNGTDYRSNPQFTALQPGTYTLYVKDQQGCTAQQTAVIAQPTPLQLQLANKTDILCNGNSTGIINLTASGGNGNYAFVMNSLPPATTSSFSNLPAGEYAFRVTDAKACAANLSVQLTQPAALQMSKQVYQPVCHYDPSGKITLSVTGGAAPYTYSWNGAAFGASNEIATTSTSIYTVTVKDANGCTIRDQTSMVSPAVLSVHVGFEDTVLCVGQGVPVTAGNPGCTYRWEAIGFSSTEQSVLLDQGGIYTVTVTNPAGCVAKDTFSVVTSLTALKADFLMSTYGTVGDTTVIVDVSKPRPANFTWTLPAGARDAGTSAEGTVRQLIFDQTGTYTIRLTTGLGRCTDVIEKTITIREKEVRSGTDSLLGYRPPLIVSLTATPNPTSGAFNAAIKLSRQSDIELQLISFTKGEILSVKKANGGTDYEIPFNEYDLPQGMYLIALKAGSDYKMIRILKL</sequence>
<keyword evidence="1" id="KW-0732">Signal</keyword>
<evidence type="ECO:0000313" key="3">
    <source>
        <dbReference type="Proteomes" id="UP000279089"/>
    </source>
</evidence>